<proteinExistence type="predicted"/>
<dbReference type="Pfam" id="PF04256">
    <property type="entry name" value="DUF434"/>
    <property type="match status" value="1"/>
</dbReference>
<dbReference type="InterPro" id="IPR007368">
    <property type="entry name" value="DUF434"/>
</dbReference>
<evidence type="ECO:0000259" key="2">
    <source>
        <dbReference type="Pfam" id="PF18481"/>
    </source>
</evidence>
<protein>
    <submittedName>
        <fullName evidence="3">DUF434 domain-containing protein</fullName>
    </submittedName>
</protein>
<dbReference type="PANTHER" id="PTHR42252:SF1">
    <property type="entry name" value="DUF434 DOMAIN-CONTAINING PROTEIN"/>
    <property type="match status" value="1"/>
</dbReference>
<accession>A0A7C2NZ66</accession>
<dbReference type="AlphaFoldDB" id="A0A7C2NZ66"/>
<feature type="domain" description="DUF5616" evidence="2">
    <location>
        <begin position="85"/>
        <end position="222"/>
    </location>
</feature>
<evidence type="ECO:0000313" key="3">
    <source>
        <dbReference type="EMBL" id="HEN14494.1"/>
    </source>
</evidence>
<name>A0A7C2NZ66_9PLAN</name>
<feature type="domain" description="DUF434" evidence="1">
    <location>
        <begin position="26"/>
        <end position="78"/>
    </location>
</feature>
<dbReference type="EMBL" id="DSOK01000105">
    <property type="protein sequence ID" value="HEN14494.1"/>
    <property type="molecule type" value="Genomic_DNA"/>
</dbReference>
<comment type="caution">
    <text evidence="3">The sequence shown here is derived from an EMBL/GenBank/DDBJ whole genome shotgun (WGS) entry which is preliminary data.</text>
</comment>
<dbReference type="InterPro" id="IPR041652">
    <property type="entry name" value="DUF5616"/>
</dbReference>
<sequence length="240" mass="27043">MPDQRRHRGPHPEDRRLFAAERVPELRVAVGHLAWLLERDYALPSALKLVGDRFQLEDRQRLALMRSACTPRQRWQRLARRVEPAQLAGRRVLVDGYNLLTTLEAALAGGVVLVGQDGSYRDLASMHGTYRRVEETRPALELAGQWFVRQSVTAMHWLFDAPVSNSGRLKQLVEALGRERGWPWSAELSANPDGLLIESEDVIATADSAVLDRCRQWTPVAAAIVSEEIPTAWVLDLRDA</sequence>
<evidence type="ECO:0000259" key="1">
    <source>
        <dbReference type="Pfam" id="PF04256"/>
    </source>
</evidence>
<gene>
    <name evidence="3" type="ORF">ENQ76_03365</name>
</gene>
<reference evidence="3" key="1">
    <citation type="journal article" date="2020" name="mSystems">
        <title>Genome- and Community-Level Interaction Insights into Carbon Utilization and Element Cycling Functions of Hydrothermarchaeota in Hydrothermal Sediment.</title>
        <authorList>
            <person name="Zhou Z."/>
            <person name="Liu Y."/>
            <person name="Xu W."/>
            <person name="Pan J."/>
            <person name="Luo Z.H."/>
            <person name="Li M."/>
        </authorList>
    </citation>
    <scope>NUCLEOTIDE SEQUENCE [LARGE SCALE GENOMIC DNA]</scope>
    <source>
        <strain evidence="3">SpSt-339</strain>
    </source>
</reference>
<dbReference type="Pfam" id="PF18481">
    <property type="entry name" value="DUF5616"/>
    <property type="match status" value="1"/>
</dbReference>
<dbReference type="PANTHER" id="PTHR42252">
    <property type="entry name" value="DUF5616 DOMAIN-CONTAINING PROTEIN"/>
    <property type="match status" value="1"/>
</dbReference>
<organism evidence="3">
    <name type="scientific">Schlesneria paludicola</name>
    <dbReference type="NCBI Taxonomy" id="360056"/>
    <lineage>
        <taxon>Bacteria</taxon>
        <taxon>Pseudomonadati</taxon>
        <taxon>Planctomycetota</taxon>
        <taxon>Planctomycetia</taxon>
        <taxon>Planctomycetales</taxon>
        <taxon>Planctomycetaceae</taxon>
        <taxon>Schlesneria</taxon>
    </lineage>
</organism>